<dbReference type="GO" id="GO:0003824">
    <property type="term" value="F:catalytic activity"/>
    <property type="evidence" value="ECO:0007669"/>
    <property type="project" value="UniProtKB-ARBA"/>
</dbReference>
<evidence type="ECO:0000313" key="3">
    <source>
        <dbReference type="Proteomes" id="UP000252707"/>
    </source>
</evidence>
<reference evidence="2 3" key="1">
    <citation type="submission" date="2018-07" db="EMBL/GenBank/DDBJ databases">
        <title>Genomic Encyclopedia of Type Strains, Phase IV (KMG-IV): sequencing the most valuable type-strain genomes for metagenomic binning, comparative biology and taxonomic classification.</title>
        <authorList>
            <person name="Goeker M."/>
        </authorList>
    </citation>
    <scope>NUCLEOTIDE SEQUENCE [LARGE SCALE GENOMIC DNA]</scope>
    <source>
        <strain evidence="2 3">DSM 26407</strain>
    </source>
</reference>
<dbReference type="Proteomes" id="UP000252707">
    <property type="component" value="Unassembled WGS sequence"/>
</dbReference>
<dbReference type="Pfam" id="PF00378">
    <property type="entry name" value="ECH_1"/>
    <property type="match status" value="1"/>
</dbReference>
<protein>
    <submittedName>
        <fullName evidence="2">Methylglutaconyl-CoA hydratase</fullName>
    </submittedName>
</protein>
<organism evidence="2 3">
    <name type="scientific">Thioalbus denitrificans</name>
    <dbReference type="NCBI Taxonomy" id="547122"/>
    <lineage>
        <taxon>Bacteria</taxon>
        <taxon>Pseudomonadati</taxon>
        <taxon>Pseudomonadota</taxon>
        <taxon>Gammaproteobacteria</taxon>
        <taxon>Chromatiales</taxon>
        <taxon>Ectothiorhodospiraceae</taxon>
        <taxon>Thioalbus</taxon>
    </lineage>
</organism>
<comment type="similarity">
    <text evidence="1">Belongs to the enoyl-CoA hydratase/isomerase family.</text>
</comment>
<gene>
    <name evidence="2" type="ORF">DFQ59_102705</name>
</gene>
<dbReference type="RefSeq" id="WP_114279137.1">
    <property type="nucleotide sequence ID" value="NZ_QPJY01000002.1"/>
</dbReference>
<accession>A0A369CF89</accession>
<dbReference type="SUPFAM" id="SSF52096">
    <property type="entry name" value="ClpP/crotonase"/>
    <property type="match status" value="1"/>
</dbReference>
<dbReference type="FunFam" id="3.90.226.10:FF:000066">
    <property type="entry name" value="Enoyl-CoA hydratase"/>
    <property type="match status" value="1"/>
</dbReference>
<comment type="caution">
    <text evidence="2">The sequence shown here is derived from an EMBL/GenBank/DDBJ whole genome shotgun (WGS) entry which is preliminary data.</text>
</comment>
<dbReference type="PANTHER" id="PTHR42964">
    <property type="entry name" value="ENOYL-COA HYDRATASE"/>
    <property type="match status" value="1"/>
</dbReference>
<evidence type="ECO:0000313" key="2">
    <source>
        <dbReference type="EMBL" id="RCX32343.1"/>
    </source>
</evidence>
<evidence type="ECO:0000256" key="1">
    <source>
        <dbReference type="ARBA" id="ARBA00005254"/>
    </source>
</evidence>
<dbReference type="CDD" id="cd06558">
    <property type="entry name" value="crotonase-like"/>
    <property type="match status" value="1"/>
</dbReference>
<keyword evidence="3" id="KW-1185">Reference proteome</keyword>
<dbReference type="Gene3D" id="1.10.12.10">
    <property type="entry name" value="Lyase 2-enoyl-coa Hydratase, Chain A, domain 2"/>
    <property type="match status" value="1"/>
</dbReference>
<dbReference type="AlphaFoldDB" id="A0A369CF89"/>
<dbReference type="InterPro" id="IPR014748">
    <property type="entry name" value="Enoyl-CoA_hydra_C"/>
</dbReference>
<dbReference type="EMBL" id="QPJY01000002">
    <property type="protein sequence ID" value="RCX32343.1"/>
    <property type="molecule type" value="Genomic_DNA"/>
</dbReference>
<proteinExistence type="inferred from homology"/>
<dbReference type="PANTHER" id="PTHR42964:SF1">
    <property type="entry name" value="POLYKETIDE BIOSYNTHESIS ENOYL-COA HYDRATASE PKSH-RELATED"/>
    <property type="match status" value="1"/>
</dbReference>
<sequence>MSEETVKVAVEKGVASVTLNRPAVHNAFDDALIARLTEALREVGEDPGVRVVVLRGAGKSFSAGADLNWMQRMAGYSRTQNLADAMGLAQLLHTLDTLPRPTIAAVHGAAFGGGVGLVAACDIAVAAETAAFSLSEVRLGLIPAVISPYVVAAIGARQARRYFLTAERFDAGEARRLGLVHEVTTPEALEARVTAIATELLRGGPGAIGAAKNLVAAVAGRPVDTALMADTARRIADIRAGEEAREGVGAFLEKRKPRWFPE</sequence>
<dbReference type="InterPro" id="IPR051683">
    <property type="entry name" value="Enoyl-CoA_Hydratase/Isomerase"/>
</dbReference>
<name>A0A369CF89_9GAMM</name>
<dbReference type="InterPro" id="IPR029045">
    <property type="entry name" value="ClpP/crotonase-like_dom_sf"/>
</dbReference>
<dbReference type="InterPro" id="IPR001753">
    <property type="entry name" value="Enoyl-CoA_hydra/iso"/>
</dbReference>
<dbReference type="OrthoDB" id="9807606at2"/>
<dbReference type="Gene3D" id="3.90.226.10">
    <property type="entry name" value="2-enoyl-CoA Hydratase, Chain A, domain 1"/>
    <property type="match status" value="1"/>
</dbReference>